<dbReference type="EMBL" id="CP032332">
    <property type="protein sequence ID" value="QCO05788.1"/>
    <property type="molecule type" value="Genomic_DNA"/>
</dbReference>
<proteinExistence type="predicted"/>
<keyword evidence="2" id="KW-0614">Plasmid</keyword>
<evidence type="ECO:0000313" key="2">
    <source>
        <dbReference type="EMBL" id="QCO05788.1"/>
    </source>
</evidence>
<organism evidence="2 3">
    <name type="scientific">Azospirillum brasilense</name>
    <dbReference type="NCBI Taxonomy" id="192"/>
    <lineage>
        <taxon>Bacteria</taxon>
        <taxon>Pseudomonadati</taxon>
        <taxon>Pseudomonadota</taxon>
        <taxon>Alphaproteobacteria</taxon>
        <taxon>Rhodospirillales</taxon>
        <taxon>Azospirillaceae</taxon>
        <taxon>Azospirillum</taxon>
    </lineage>
</organism>
<dbReference type="InterPro" id="IPR018736">
    <property type="entry name" value="DUF2279_periplasmic_lipo"/>
</dbReference>
<geneLocation type="plasmid" evidence="2">
    <name>p2</name>
</geneLocation>
<accession>A0A4D8Q6W2</accession>
<reference evidence="2 3" key="1">
    <citation type="submission" date="2018-09" db="EMBL/GenBank/DDBJ databases">
        <title>Whole genome based analysis of evolution and adaptive divergence in Indian and Brazilian strains of Azospirillum brasilense.</title>
        <authorList>
            <person name="Singh C."/>
            <person name="Tripathi A.K."/>
        </authorList>
    </citation>
    <scope>NUCLEOTIDE SEQUENCE [LARGE SCALE GENOMIC DNA]</scope>
    <source>
        <strain evidence="2 3">MTCC4036</strain>
        <plasmid evidence="2 3">p2</plasmid>
    </source>
</reference>
<name>A0A4D8Q6W2_AZOBR</name>
<dbReference type="Proteomes" id="UP000298596">
    <property type="component" value="Plasmid p2"/>
</dbReference>
<dbReference type="AlphaFoldDB" id="A0A4D8Q6W2"/>
<gene>
    <name evidence="2" type="ORF">D3867_28260</name>
</gene>
<sequence length="281" mass="31845">MQRLARLFLVLALVCRPGGAWSADWIRGDFSDWAREDKAFWLNVGVGAVALGWGVWSWDWGTAGPRFQDEGWFGRTTGEGGADKLGHAWSGYAISHLFANRYEHFGYSRTEAARYGALSSLGVMGLIEVGDAFSDDYGFSYQDMLFNVAGAALGYVLWEYPEIKRKVDFRAEYDPFPSGKRQVDITTDYQRTKYLLAVKADGFDAIENPWLQHLEFHVGYYARNYADYQPGSADQRERHLYIGLGLNLTKLLSPHVNTGGVLNYVQVPYTYVTLDRNLDQR</sequence>
<evidence type="ECO:0000313" key="3">
    <source>
        <dbReference type="Proteomes" id="UP000298596"/>
    </source>
</evidence>
<evidence type="ECO:0000256" key="1">
    <source>
        <dbReference type="SAM" id="SignalP"/>
    </source>
</evidence>
<dbReference type="Pfam" id="PF10043">
    <property type="entry name" value="DUF2279"/>
    <property type="match status" value="1"/>
</dbReference>
<protein>
    <submittedName>
        <fullName evidence="2">DUF2279 domain-containing protein</fullName>
    </submittedName>
</protein>
<feature type="chain" id="PRO_5020572145" evidence="1">
    <location>
        <begin position="23"/>
        <end position="281"/>
    </location>
</feature>
<feature type="signal peptide" evidence="1">
    <location>
        <begin position="1"/>
        <end position="22"/>
    </location>
</feature>
<keyword evidence="1" id="KW-0732">Signal</keyword>